<evidence type="ECO:0000313" key="1">
    <source>
        <dbReference type="EMBL" id="KAH6925136.1"/>
    </source>
</evidence>
<protein>
    <submittedName>
        <fullName evidence="1">Uncharacterized protein</fullName>
    </submittedName>
</protein>
<comment type="caution">
    <text evidence="1">The sequence shown here is derived from an EMBL/GenBank/DDBJ whole genome shotgun (WGS) entry which is preliminary data.</text>
</comment>
<organism evidence="1 2">
    <name type="scientific">Hyalomma asiaticum</name>
    <name type="common">Tick</name>
    <dbReference type="NCBI Taxonomy" id="266040"/>
    <lineage>
        <taxon>Eukaryota</taxon>
        <taxon>Metazoa</taxon>
        <taxon>Ecdysozoa</taxon>
        <taxon>Arthropoda</taxon>
        <taxon>Chelicerata</taxon>
        <taxon>Arachnida</taxon>
        <taxon>Acari</taxon>
        <taxon>Parasitiformes</taxon>
        <taxon>Ixodida</taxon>
        <taxon>Ixodoidea</taxon>
        <taxon>Ixodidae</taxon>
        <taxon>Hyalomminae</taxon>
        <taxon>Hyalomma</taxon>
    </lineage>
</organism>
<gene>
    <name evidence="1" type="ORF">HPB50_001358</name>
</gene>
<evidence type="ECO:0000313" key="2">
    <source>
        <dbReference type="Proteomes" id="UP000821845"/>
    </source>
</evidence>
<name>A0ACB7RTK6_HYAAI</name>
<accession>A0ACB7RTK6</accession>
<dbReference type="EMBL" id="CM023487">
    <property type="protein sequence ID" value="KAH6925136.1"/>
    <property type="molecule type" value="Genomic_DNA"/>
</dbReference>
<reference evidence="1" key="1">
    <citation type="submission" date="2020-05" db="EMBL/GenBank/DDBJ databases">
        <title>Large-scale comparative analyses of tick genomes elucidate their genetic diversity and vector capacities.</title>
        <authorList>
            <person name="Jia N."/>
            <person name="Wang J."/>
            <person name="Shi W."/>
            <person name="Du L."/>
            <person name="Sun Y."/>
            <person name="Zhan W."/>
            <person name="Jiang J."/>
            <person name="Wang Q."/>
            <person name="Zhang B."/>
            <person name="Ji P."/>
            <person name="Sakyi L.B."/>
            <person name="Cui X."/>
            <person name="Yuan T."/>
            <person name="Jiang B."/>
            <person name="Yang W."/>
            <person name="Lam T.T.-Y."/>
            <person name="Chang Q."/>
            <person name="Ding S."/>
            <person name="Wang X."/>
            <person name="Zhu J."/>
            <person name="Ruan X."/>
            <person name="Zhao L."/>
            <person name="Wei J."/>
            <person name="Que T."/>
            <person name="Du C."/>
            <person name="Cheng J."/>
            <person name="Dai P."/>
            <person name="Han X."/>
            <person name="Huang E."/>
            <person name="Gao Y."/>
            <person name="Liu J."/>
            <person name="Shao H."/>
            <person name="Ye R."/>
            <person name="Li L."/>
            <person name="Wei W."/>
            <person name="Wang X."/>
            <person name="Wang C."/>
            <person name="Yang T."/>
            <person name="Huo Q."/>
            <person name="Li W."/>
            <person name="Guo W."/>
            <person name="Chen H."/>
            <person name="Zhou L."/>
            <person name="Ni X."/>
            <person name="Tian J."/>
            <person name="Zhou Y."/>
            <person name="Sheng Y."/>
            <person name="Liu T."/>
            <person name="Pan Y."/>
            <person name="Xia L."/>
            <person name="Li J."/>
            <person name="Zhao F."/>
            <person name="Cao W."/>
        </authorList>
    </citation>
    <scope>NUCLEOTIDE SEQUENCE</scope>
    <source>
        <strain evidence="1">Hyas-2018</strain>
    </source>
</reference>
<dbReference type="Proteomes" id="UP000821845">
    <property type="component" value="Chromosome 7"/>
</dbReference>
<proteinExistence type="predicted"/>
<sequence length="153" mass="16879">MAGMGTMAIAATARRADAAAGIVLNVVACLELLRKPQDLVMVAAPRELVDPNKLKCFVAKDLGYVHAYYYRDMLYKELTGLLNVADADRRLLREIFLNRHPINLHTVLASTAHKDLSHLIKHTDLRGESCFAELQAYDHSPLPQPTGGSANEL</sequence>
<keyword evidence="2" id="KW-1185">Reference proteome</keyword>